<organism evidence="3 4">
    <name type="scientific">Bradyrhizobium ottawaense</name>
    <dbReference type="NCBI Taxonomy" id="931866"/>
    <lineage>
        <taxon>Bacteria</taxon>
        <taxon>Pseudomonadati</taxon>
        <taxon>Pseudomonadota</taxon>
        <taxon>Alphaproteobacteria</taxon>
        <taxon>Hyphomicrobiales</taxon>
        <taxon>Nitrobacteraceae</taxon>
        <taxon>Bradyrhizobium</taxon>
    </lineage>
</organism>
<evidence type="ECO:0000259" key="2">
    <source>
        <dbReference type="Pfam" id="PF13505"/>
    </source>
</evidence>
<reference evidence="3 4" key="1">
    <citation type="submission" date="2024-07" db="EMBL/GenBank/DDBJ databases">
        <title>Genomic Encyclopedia of Type Strains, Phase V (KMG-V): Genome sequencing to study the core and pangenomes of soil and plant-associated prokaryotes.</title>
        <authorList>
            <person name="Whitman W."/>
        </authorList>
    </citation>
    <scope>NUCLEOTIDE SEQUENCE [LARGE SCALE GENOMIC DNA]</scope>
    <source>
        <strain evidence="3 4">USDA 152</strain>
    </source>
</reference>
<proteinExistence type="predicted"/>
<evidence type="ECO:0000313" key="4">
    <source>
        <dbReference type="Proteomes" id="UP001565369"/>
    </source>
</evidence>
<keyword evidence="1" id="KW-0732">Signal</keyword>
<protein>
    <submittedName>
        <fullName evidence="3">Opacity protein-like surface antigen</fullName>
    </submittedName>
</protein>
<comment type="caution">
    <text evidence="3">The sequence shown here is derived from an EMBL/GenBank/DDBJ whole genome shotgun (WGS) entry which is preliminary data.</text>
</comment>
<gene>
    <name evidence="3" type="ORF">ABIG07_001352</name>
</gene>
<accession>A0ABV4FND5</accession>
<dbReference type="Pfam" id="PF13505">
    <property type="entry name" value="OMP_b-brl"/>
    <property type="match status" value="1"/>
</dbReference>
<dbReference type="EMBL" id="JBGBZJ010000003">
    <property type="protein sequence ID" value="MEY9452404.1"/>
    <property type="molecule type" value="Genomic_DNA"/>
</dbReference>
<feature type="domain" description="Outer membrane protein beta-barrel" evidence="2">
    <location>
        <begin position="89"/>
        <end position="318"/>
    </location>
</feature>
<dbReference type="Gene3D" id="2.40.160.20">
    <property type="match status" value="1"/>
</dbReference>
<dbReference type="SUPFAM" id="SSF56925">
    <property type="entry name" value="OMPA-like"/>
    <property type="match status" value="1"/>
</dbReference>
<keyword evidence="4" id="KW-1185">Reference proteome</keyword>
<name>A0ABV4FND5_9BRAD</name>
<dbReference type="Proteomes" id="UP001565369">
    <property type="component" value="Unassembled WGS sequence"/>
</dbReference>
<dbReference type="InterPro" id="IPR011250">
    <property type="entry name" value="OMP/PagP_B-barrel"/>
</dbReference>
<sequence length="336" mass="36492">MQRFSSMRASSQEKSTLKIRVKWRLNICWHRPLREFPEREACVFASPAKRTKPMRSVKSFLAAGAATLISSMAFAADMPIAAPPPMYAPPAPPADFGGWYLRGDIGFSNQKTKDLRYGRESAYSQLTSFDQQTSFDAAGIYGVGVGYRFNNWFRADVTGQYRGNSNFKGTDRFTGTAGGVPYSGIDNYSASKSEWLVLANAYVDLGTWWCITPFIGAGVGGARVSIANFTDTGINNLAVGNTSFASAPSGSKWNFAWAAHAGLAYKVNPNLVLELAYSYVDLGPGQTGVLSDYTGGTTGNVFKFKDITSHDLKLGVRWNLDSAPAYMPPPPLVTKG</sequence>
<evidence type="ECO:0000256" key="1">
    <source>
        <dbReference type="ARBA" id="ARBA00022729"/>
    </source>
</evidence>
<dbReference type="InterPro" id="IPR027385">
    <property type="entry name" value="Beta-barrel_OMP"/>
</dbReference>
<evidence type="ECO:0000313" key="3">
    <source>
        <dbReference type="EMBL" id="MEY9452404.1"/>
    </source>
</evidence>